<gene>
    <name evidence="2" type="ORF">H9737_01900</name>
</gene>
<dbReference type="SMART" id="SM00842">
    <property type="entry name" value="FtsA"/>
    <property type="match status" value="1"/>
</dbReference>
<name>A0A9D1VT70_9FIRM</name>
<sequence>MGRRSAAVLDVRSADVTVVVGQRGVNNTFVIQGMYTQPYKGYADAEFFDTQDLQEAVFAALDEASAEAGVRIRELYVGVPGEFLSVRTQRCFMRFENKRKIVRADVKALYESEPKEDFGDAAVIRKEAAYYVLSDRRRAFDPVGMVSNSLEGQFCYFLADNRFIDCMDNFLAEYGIRRREYLPSSQAQALYLLPRSARMAGAILWDVDKISMTFSVLEGEGVVWQQACSAGGGHVTAQAYFEEPTAQDVPFSVMEALIGKINLASMDDAGVTVEYTDRRASYAVSVGFLKGCVQDGLDVLCDLFGQFFELSGDPGLYYRPIYLTGGGITEIRGVREYLSMRLGRVVDILAPQVPSYEKAAQSSVLSLLDMALHRRREKSFLYKLFHGIGG</sequence>
<evidence type="ECO:0000313" key="3">
    <source>
        <dbReference type="Proteomes" id="UP000824249"/>
    </source>
</evidence>
<dbReference type="GO" id="GO:0051301">
    <property type="term" value="P:cell division"/>
    <property type="evidence" value="ECO:0007669"/>
    <property type="project" value="InterPro"/>
</dbReference>
<reference evidence="2" key="2">
    <citation type="submission" date="2021-04" db="EMBL/GenBank/DDBJ databases">
        <authorList>
            <person name="Gilroy R."/>
        </authorList>
    </citation>
    <scope>NUCLEOTIDE SEQUENCE</scope>
    <source>
        <strain evidence="2">26628</strain>
    </source>
</reference>
<comment type="caution">
    <text evidence="2">The sequence shown here is derived from an EMBL/GenBank/DDBJ whole genome shotgun (WGS) entry which is preliminary data.</text>
</comment>
<proteinExistence type="predicted"/>
<dbReference type="Proteomes" id="UP000824249">
    <property type="component" value="Unassembled WGS sequence"/>
</dbReference>
<evidence type="ECO:0000313" key="2">
    <source>
        <dbReference type="EMBL" id="HIX46426.1"/>
    </source>
</evidence>
<evidence type="ECO:0000259" key="1">
    <source>
        <dbReference type="SMART" id="SM00842"/>
    </source>
</evidence>
<organism evidence="2 3">
    <name type="scientific">Candidatus Borkfalkia faecigallinarum</name>
    <dbReference type="NCBI Taxonomy" id="2838509"/>
    <lineage>
        <taxon>Bacteria</taxon>
        <taxon>Bacillati</taxon>
        <taxon>Bacillota</taxon>
        <taxon>Clostridia</taxon>
        <taxon>Christensenellales</taxon>
        <taxon>Christensenellaceae</taxon>
        <taxon>Candidatus Borkfalkia</taxon>
    </lineage>
</organism>
<dbReference type="InterPro" id="IPR043129">
    <property type="entry name" value="ATPase_NBD"/>
</dbReference>
<dbReference type="SUPFAM" id="SSF53067">
    <property type="entry name" value="Actin-like ATPase domain"/>
    <property type="match status" value="1"/>
</dbReference>
<dbReference type="EMBL" id="DXFD01000030">
    <property type="protein sequence ID" value="HIX46426.1"/>
    <property type="molecule type" value="Genomic_DNA"/>
</dbReference>
<protein>
    <recommendedName>
        <fullName evidence="1">SHS2 domain-containing protein</fullName>
    </recommendedName>
</protein>
<accession>A0A9D1VT70</accession>
<dbReference type="AlphaFoldDB" id="A0A9D1VT70"/>
<reference evidence="2" key="1">
    <citation type="journal article" date="2021" name="PeerJ">
        <title>Extensive microbial diversity within the chicken gut microbiome revealed by metagenomics and culture.</title>
        <authorList>
            <person name="Gilroy R."/>
            <person name="Ravi A."/>
            <person name="Getino M."/>
            <person name="Pursley I."/>
            <person name="Horton D.L."/>
            <person name="Alikhan N.F."/>
            <person name="Baker D."/>
            <person name="Gharbi K."/>
            <person name="Hall N."/>
            <person name="Watson M."/>
            <person name="Adriaenssens E.M."/>
            <person name="Foster-Nyarko E."/>
            <person name="Jarju S."/>
            <person name="Secka A."/>
            <person name="Antonio M."/>
            <person name="Oren A."/>
            <person name="Chaudhuri R.R."/>
            <person name="La Ragione R."/>
            <person name="Hildebrand F."/>
            <person name="Pallen M.J."/>
        </authorList>
    </citation>
    <scope>NUCLEOTIDE SEQUENCE</scope>
    <source>
        <strain evidence="2">26628</strain>
    </source>
</reference>
<dbReference type="InterPro" id="IPR003494">
    <property type="entry name" value="SHS2_FtsA"/>
</dbReference>
<feature type="domain" description="SHS2" evidence="1">
    <location>
        <begin position="6"/>
        <end position="192"/>
    </location>
</feature>